<proteinExistence type="predicted"/>
<keyword evidence="2" id="KW-1185">Reference proteome</keyword>
<protein>
    <submittedName>
        <fullName evidence="1">Uncharacterized protein</fullName>
    </submittedName>
</protein>
<organism evidence="1 2">
    <name type="scientific">Holothuria leucospilota</name>
    <name type="common">Black long sea cucumber</name>
    <name type="synonym">Mertensiothuria leucospilota</name>
    <dbReference type="NCBI Taxonomy" id="206669"/>
    <lineage>
        <taxon>Eukaryota</taxon>
        <taxon>Metazoa</taxon>
        <taxon>Echinodermata</taxon>
        <taxon>Eleutherozoa</taxon>
        <taxon>Echinozoa</taxon>
        <taxon>Holothuroidea</taxon>
        <taxon>Aspidochirotacea</taxon>
        <taxon>Aspidochirotida</taxon>
        <taxon>Holothuriidae</taxon>
        <taxon>Holothuria</taxon>
    </lineage>
</organism>
<dbReference type="OrthoDB" id="5953030at2759"/>
<dbReference type="Proteomes" id="UP001152320">
    <property type="component" value="Chromosome 18"/>
</dbReference>
<dbReference type="AlphaFoldDB" id="A0A9Q1BEB0"/>
<evidence type="ECO:0000313" key="2">
    <source>
        <dbReference type="Proteomes" id="UP001152320"/>
    </source>
</evidence>
<reference evidence="1" key="1">
    <citation type="submission" date="2021-10" db="EMBL/GenBank/DDBJ databases">
        <title>Tropical sea cucumber genome reveals ecological adaptation and Cuvierian tubules defense mechanism.</title>
        <authorList>
            <person name="Chen T."/>
        </authorList>
    </citation>
    <scope>NUCLEOTIDE SEQUENCE</scope>
    <source>
        <strain evidence="1">Nanhai2018</strain>
        <tissue evidence="1">Muscle</tissue>
    </source>
</reference>
<comment type="caution">
    <text evidence="1">The sequence shown here is derived from an EMBL/GenBank/DDBJ whole genome shotgun (WGS) entry which is preliminary data.</text>
</comment>
<name>A0A9Q1BEB0_HOLLE</name>
<dbReference type="EMBL" id="JAIZAY010000018">
    <property type="protein sequence ID" value="KAJ8024621.1"/>
    <property type="molecule type" value="Genomic_DNA"/>
</dbReference>
<dbReference type="PANTHER" id="PTHR33332">
    <property type="entry name" value="REVERSE TRANSCRIPTASE DOMAIN-CONTAINING PROTEIN"/>
    <property type="match status" value="1"/>
</dbReference>
<accession>A0A9Q1BEB0</accession>
<sequence length="433" mass="49589">MKRRSERKWLKSGLEIDKQIYCDQSKAYHRMIEQAKCNYHRNEIAKCDEKQLFKLVDRISNPASTPKLPDHDCKKSLANDFSRFFHNKIQMLLNRLTIISLPTVSIDLPESCGSSFTSFHEVSKEEVQKIIMNSATKSCALDPIPTILFKQCLDSLLPVVTSIVNTSLSSGCLPRILKVAHVTPNLKKPKLDRNDLKNYRPISNLKFISKVIERVVSAQLTSYLHSIVPISSEVRNLGVIFDNALDMKEHVRRIVQAASFAIYKIGRLHKFLDSTSAERLVHAFVSSRLDYCNSLLYGLPSNEIDKLQRVQNSAARLVTRRKKYDHIKPVLHELHWLPVRERIIYKIALLTYKALHGMAPSYIADLLSEYKPSRSLRSSSQCFLKRPQSVCTSYYGDRSFSVAAPTVWNNLPHHIRTATSVSSLKTRLKTYLF</sequence>
<evidence type="ECO:0000313" key="1">
    <source>
        <dbReference type="EMBL" id="KAJ8024621.1"/>
    </source>
</evidence>
<gene>
    <name evidence="1" type="ORF">HOLleu_34570</name>
</gene>